<dbReference type="InterPro" id="IPR005467">
    <property type="entry name" value="His_kinase_dom"/>
</dbReference>
<keyword evidence="18" id="KW-1185">Reference proteome</keyword>
<dbReference type="Pfam" id="PF00989">
    <property type="entry name" value="PAS"/>
    <property type="match status" value="1"/>
</dbReference>
<keyword evidence="5" id="KW-1003">Cell membrane</keyword>
<dbReference type="PRINTS" id="PR00344">
    <property type="entry name" value="BCTRLSENSOR"/>
</dbReference>
<dbReference type="SUPFAM" id="SSF55890">
    <property type="entry name" value="Sporulation response regulatory protein Spo0B"/>
    <property type="match status" value="1"/>
</dbReference>
<keyword evidence="9" id="KW-0547">Nucleotide-binding</keyword>
<evidence type="ECO:0000256" key="14">
    <source>
        <dbReference type="ARBA" id="ARBA00023136"/>
    </source>
</evidence>
<feature type="transmembrane region" description="Helical" evidence="15">
    <location>
        <begin position="170"/>
        <end position="188"/>
    </location>
</feature>
<dbReference type="InterPro" id="IPR013767">
    <property type="entry name" value="PAS_fold"/>
</dbReference>
<evidence type="ECO:0000256" key="12">
    <source>
        <dbReference type="ARBA" id="ARBA00022989"/>
    </source>
</evidence>
<keyword evidence="14 15" id="KW-0472">Membrane</keyword>
<dbReference type="SUPFAM" id="SSF103190">
    <property type="entry name" value="Sensory domain-like"/>
    <property type="match status" value="1"/>
</dbReference>
<keyword evidence="8 15" id="KW-0812">Transmembrane</keyword>
<dbReference type="Proteomes" id="UP000235828">
    <property type="component" value="Chromosome A"/>
</dbReference>
<organism evidence="17 18">
    <name type="scientific">Vibrio tapetis subsp. tapetis</name>
    <dbReference type="NCBI Taxonomy" id="1671868"/>
    <lineage>
        <taxon>Bacteria</taxon>
        <taxon>Pseudomonadati</taxon>
        <taxon>Pseudomonadota</taxon>
        <taxon>Gammaproteobacteria</taxon>
        <taxon>Vibrionales</taxon>
        <taxon>Vibrionaceae</taxon>
        <taxon>Vibrio</taxon>
    </lineage>
</organism>
<dbReference type="Gene3D" id="1.10.287.130">
    <property type="match status" value="1"/>
</dbReference>
<dbReference type="SUPFAM" id="SSF55874">
    <property type="entry name" value="ATPase domain of HSP90 chaperone/DNA topoisomerase II/histidine kinase"/>
    <property type="match status" value="1"/>
</dbReference>
<comment type="subcellular location">
    <subcellularLocation>
        <location evidence="2">Cell inner membrane</location>
    </subcellularLocation>
    <subcellularLocation>
        <location evidence="3">Cell membrane</location>
        <topology evidence="3">Multi-pass membrane protein</topology>
    </subcellularLocation>
</comment>
<keyword evidence="13" id="KW-0902">Two-component regulatory system</keyword>
<evidence type="ECO:0000256" key="7">
    <source>
        <dbReference type="ARBA" id="ARBA00022679"/>
    </source>
</evidence>
<evidence type="ECO:0000256" key="11">
    <source>
        <dbReference type="ARBA" id="ARBA00022840"/>
    </source>
</evidence>
<dbReference type="InterPro" id="IPR036890">
    <property type="entry name" value="HATPase_C_sf"/>
</dbReference>
<feature type="transmembrane region" description="Helical" evidence="15">
    <location>
        <begin position="12"/>
        <end position="35"/>
    </location>
</feature>
<dbReference type="GO" id="GO:0000155">
    <property type="term" value="F:phosphorelay sensor kinase activity"/>
    <property type="evidence" value="ECO:0007669"/>
    <property type="project" value="InterPro"/>
</dbReference>
<dbReference type="FunFam" id="3.30.450.20:FF:000018">
    <property type="entry name" value="Sensor histidine kinase DcuS"/>
    <property type="match status" value="1"/>
</dbReference>
<gene>
    <name evidence="17" type="ORF">VTAP4600_A0789</name>
</gene>
<evidence type="ECO:0000256" key="9">
    <source>
        <dbReference type="ARBA" id="ARBA00022741"/>
    </source>
</evidence>
<accession>A0A2N8ZA36</accession>
<dbReference type="Gene3D" id="3.30.565.10">
    <property type="entry name" value="Histidine kinase-like ATPase, C-terminal domain"/>
    <property type="match status" value="1"/>
</dbReference>
<protein>
    <recommendedName>
        <fullName evidence="4">histidine kinase</fullName>
        <ecNumber evidence="4">2.7.13.3</ecNumber>
    </recommendedName>
</protein>
<evidence type="ECO:0000256" key="6">
    <source>
        <dbReference type="ARBA" id="ARBA00022553"/>
    </source>
</evidence>
<dbReference type="InterPro" id="IPR029151">
    <property type="entry name" value="Sensor-like_sf"/>
</dbReference>
<dbReference type="RefSeq" id="WP_102521560.1">
    <property type="nucleotide sequence ID" value="NZ_LT960611.1"/>
</dbReference>
<keyword evidence="10 17" id="KW-0418">Kinase</keyword>
<keyword evidence="11" id="KW-0067">ATP-binding</keyword>
<sequence>MNWNSLSFRRRLLMIMTLSGLIELLILSGAGFAYIKHSQQQEMGQKALGIAQFLAQSPTVVSMVERSEAARLSGQMAKLTQSIGATFIVIGDSKGVRLIHPLPERVGLPMKGGDNIRALEKGESYVSFAHGSLGKSVRGKTPILNANGQIIGVVSVGYLLDSLQDRIEPFLAYLIAMALLVVVANGFLSNYASRRFQKAILGFEPEEIARLYVELDITMSTIKEGVISIDSHGFIRSINKSACEILQVNRDNAINQAMKSVLPESGLTEILTTKEAQQDLDIYLNGQHIVANRYPIIVEGQVVGAVSSFRRQDEITELTKQLSQSREYADMLRSQTHEHRNKLNTISGLVQLGEIEEVQSLIGQETDHYQSLIGFIREIVTDPLVAGLLLGKTERARELGLTLDIDEESRLMLLPEGMSANNIVTILGNLIDNAFDATLSNQNRTTNRVSVSIGDYGTEVILEVEDRGCGLPKQLSVEQLVRKGISSKNTVGRGMGLYLVNKLVKLNNGQLEIVNNASQGVRVAVYLPKEKQK</sequence>
<dbReference type="Gene3D" id="3.30.450.20">
    <property type="entry name" value="PAS domain"/>
    <property type="match status" value="2"/>
</dbReference>
<dbReference type="InterPro" id="IPR003594">
    <property type="entry name" value="HATPase_dom"/>
</dbReference>
<dbReference type="Pfam" id="PF14689">
    <property type="entry name" value="SPOB_a"/>
    <property type="match status" value="1"/>
</dbReference>
<dbReference type="OrthoDB" id="9792686at2"/>
<evidence type="ECO:0000256" key="1">
    <source>
        <dbReference type="ARBA" id="ARBA00000085"/>
    </source>
</evidence>
<feature type="domain" description="Histidine kinase" evidence="16">
    <location>
        <begin position="334"/>
        <end position="531"/>
    </location>
</feature>
<dbReference type="PROSITE" id="PS50109">
    <property type="entry name" value="HIS_KIN"/>
    <property type="match status" value="1"/>
</dbReference>
<comment type="catalytic activity">
    <reaction evidence="1">
        <text>ATP + protein L-histidine = ADP + protein N-phospho-L-histidine.</text>
        <dbReference type="EC" id="2.7.13.3"/>
    </reaction>
</comment>
<dbReference type="Pfam" id="PF02518">
    <property type="entry name" value="HATPase_c"/>
    <property type="match status" value="1"/>
</dbReference>
<dbReference type="SMART" id="SM00387">
    <property type="entry name" value="HATPase_c"/>
    <property type="match status" value="1"/>
</dbReference>
<keyword evidence="12 15" id="KW-1133">Transmembrane helix</keyword>
<dbReference type="EMBL" id="LT960611">
    <property type="protein sequence ID" value="SON48768.1"/>
    <property type="molecule type" value="Genomic_DNA"/>
</dbReference>
<dbReference type="GO" id="GO:0005886">
    <property type="term" value="C:plasma membrane"/>
    <property type="evidence" value="ECO:0007669"/>
    <property type="project" value="UniProtKB-SubCell"/>
</dbReference>
<dbReference type="InterPro" id="IPR004358">
    <property type="entry name" value="Sig_transdc_His_kin-like_C"/>
</dbReference>
<evidence type="ECO:0000259" key="16">
    <source>
        <dbReference type="PROSITE" id="PS50109"/>
    </source>
</evidence>
<dbReference type="InterPro" id="IPR035965">
    <property type="entry name" value="PAS-like_dom_sf"/>
</dbReference>
<name>A0A2N8ZA36_9VIBR</name>
<dbReference type="PANTHER" id="PTHR43547">
    <property type="entry name" value="TWO-COMPONENT HISTIDINE KINASE"/>
    <property type="match status" value="1"/>
</dbReference>
<dbReference type="GO" id="GO:0006355">
    <property type="term" value="P:regulation of DNA-templated transcription"/>
    <property type="evidence" value="ECO:0007669"/>
    <property type="project" value="InterPro"/>
</dbReference>
<evidence type="ECO:0000256" key="8">
    <source>
        <dbReference type="ARBA" id="ARBA00022692"/>
    </source>
</evidence>
<dbReference type="GO" id="GO:0005524">
    <property type="term" value="F:ATP binding"/>
    <property type="evidence" value="ECO:0007669"/>
    <property type="project" value="UniProtKB-KW"/>
</dbReference>
<keyword evidence="7" id="KW-0808">Transferase</keyword>
<dbReference type="InterPro" id="IPR039506">
    <property type="entry name" value="SPOB_a"/>
</dbReference>
<evidence type="ECO:0000256" key="5">
    <source>
        <dbReference type="ARBA" id="ARBA00022475"/>
    </source>
</evidence>
<reference evidence="17 18" key="1">
    <citation type="submission" date="2017-10" db="EMBL/GenBank/DDBJ databases">
        <authorList>
            <person name="Banno H."/>
            <person name="Chua N.-H."/>
        </authorList>
    </citation>
    <scope>NUCLEOTIDE SEQUENCE [LARGE SCALE GENOMIC DNA]</scope>
    <source>
        <strain evidence="17">Vibrio tapetis CECT4600</strain>
    </source>
</reference>
<dbReference type="EC" id="2.7.13.3" evidence="4"/>
<keyword evidence="6" id="KW-0597">Phosphoprotein</keyword>
<evidence type="ECO:0000256" key="3">
    <source>
        <dbReference type="ARBA" id="ARBA00004651"/>
    </source>
</evidence>
<dbReference type="AlphaFoldDB" id="A0A2N8ZA36"/>
<dbReference type="Pfam" id="PF17203">
    <property type="entry name" value="sCache_3_2"/>
    <property type="match status" value="1"/>
</dbReference>
<evidence type="ECO:0000256" key="15">
    <source>
        <dbReference type="SAM" id="Phobius"/>
    </source>
</evidence>
<evidence type="ECO:0000313" key="17">
    <source>
        <dbReference type="EMBL" id="SON48768.1"/>
    </source>
</evidence>
<evidence type="ECO:0000256" key="4">
    <source>
        <dbReference type="ARBA" id="ARBA00012438"/>
    </source>
</evidence>
<dbReference type="PANTHER" id="PTHR43547:SF10">
    <property type="entry name" value="SENSOR HISTIDINE KINASE DCUS"/>
    <property type="match status" value="1"/>
</dbReference>
<evidence type="ECO:0000256" key="10">
    <source>
        <dbReference type="ARBA" id="ARBA00022777"/>
    </source>
</evidence>
<evidence type="ECO:0000256" key="13">
    <source>
        <dbReference type="ARBA" id="ARBA00023012"/>
    </source>
</evidence>
<dbReference type="InterPro" id="IPR016120">
    <property type="entry name" value="Sig_transdc_His_kin_SpoOB"/>
</dbReference>
<dbReference type="SUPFAM" id="SSF55785">
    <property type="entry name" value="PYP-like sensor domain (PAS domain)"/>
    <property type="match status" value="1"/>
</dbReference>
<proteinExistence type="predicted"/>
<evidence type="ECO:0000313" key="18">
    <source>
        <dbReference type="Proteomes" id="UP000235828"/>
    </source>
</evidence>
<dbReference type="InterPro" id="IPR033463">
    <property type="entry name" value="sCache_3"/>
</dbReference>
<evidence type="ECO:0000256" key="2">
    <source>
        <dbReference type="ARBA" id="ARBA00004533"/>
    </source>
</evidence>
<dbReference type="KEGG" id="vta:A0789"/>